<dbReference type="Proteomes" id="UP001221506">
    <property type="component" value="Chromosome"/>
</dbReference>
<proteinExistence type="predicted"/>
<evidence type="ECO:0000313" key="4">
    <source>
        <dbReference type="EMBL" id="WDY40158.1"/>
    </source>
</evidence>
<dbReference type="RefSeq" id="WP_007058800.1">
    <property type="nucleotide sequence ID" value="NZ_CP118598.1"/>
</dbReference>
<dbReference type="AlphaFoldDB" id="A0AA46JY67"/>
<feature type="transmembrane region" description="Helical" evidence="2">
    <location>
        <begin position="279"/>
        <end position="298"/>
    </location>
</feature>
<dbReference type="Proteomes" id="UP000315512">
    <property type="component" value="Unassembled WGS sequence"/>
</dbReference>
<evidence type="ECO:0000313" key="6">
    <source>
        <dbReference type="Proteomes" id="UP001221506"/>
    </source>
</evidence>
<accession>A0AA46JY67</accession>
<feature type="transmembrane region" description="Helical" evidence="2">
    <location>
        <begin position="305"/>
        <end position="325"/>
    </location>
</feature>
<keyword evidence="2" id="KW-0472">Membrane</keyword>
<dbReference type="EMBL" id="SZNG01000011">
    <property type="protein sequence ID" value="TPH35308.1"/>
    <property type="molecule type" value="Genomic_DNA"/>
</dbReference>
<feature type="transmembrane region" description="Helical" evidence="2">
    <location>
        <begin position="331"/>
        <end position="347"/>
    </location>
</feature>
<reference evidence="3" key="2">
    <citation type="submission" date="2019-04" db="EMBL/GenBank/DDBJ databases">
        <authorList>
            <person name="Kok C.R."/>
            <person name="Hutkins R."/>
        </authorList>
    </citation>
    <scope>NUCLEOTIDE SEQUENCE</scope>
    <source>
        <strain evidence="3">CR15</strain>
    </source>
</reference>
<gene>
    <name evidence="3" type="ORF">FCO76_07905</name>
    <name evidence="4" type="ORF">PWA56_09820</name>
</gene>
<reference evidence="4 6" key="3">
    <citation type="submission" date="2023-02" db="EMBL/GenBank/DDBJ databases">
        <authorList>
            <person name="Pan L."/>
        </authorList>
    </citation>
    <scope>NUCLEOTIDE SEQUENCE [LARGE SCALE GENOMIC DNA]</scope>
    <source>
        <strain evidence="4 6">F2</strain>
    </source>
</reference>
<evidence type="ECO:0000256" key="1">
    <source>
        <dbReference type="SAM" id="MobiDB-lite"/>
    </source>
</evidence>
<feature type="transmembrane region" description="Helical" evidence="2">
    <location>
        <begin position="93"/>
        <end position="115"/>
    </location>
</feature>
<dbReference type="EMBL" id="CP118598">
    <property type="protein sequence ID" value="WDY40158.1"/>
    <property type="molecule type" value="Genomic_DNA"/>
</dbReference>
<feature type="region of interest" description="Disordered" evidence="1">
    <location>
        <begin position="415"/>
        <end position="437"/>
    </location>
</feature>
<sequence length="437" mass="49006">MKHISKKRQPVDGLLMILIFSLVFSGLFQVVLAFSNQGVADVMTFNYVWATTPIDNIFHLYSIPSLDYPPLVPVLFRLITPVLQYFSASASTFLLMKLFPIAFNLILGIAVYVIVDKKQPLSDMDKALAVVVATFSPTLLFNAAIWGQFDGLLVLLLFLCFYSVSTKRIYWASAFYAIGCLTKLQFCYFIFPFAAIVILFYPLRKIVIATLEGLAIGLLGWLPFMVVSGPSLPLRIYLGGSGKYPFLNLSAFNTWGIFVRFGVNLQEVDFPFGLDAGKINIAIILICALITAILIAYIKRTVGCLDVRILTLLVCLFYNTVFIISTQQHERYQIPVIAFLLIAVCVGNKLPDRLYLLAFTALTFLNEVMAYHAGLISEVSQFWFNTLFKTLSFLDVVLSVIFTVYVIKELRASRPSDDDEHGERGECVDKPKSEIQG</sequence>
<feature type="transmembrane region" description="Helical" evidence="2">
    <location>
        <begin position="127"/>
        <end position="146"/>
    </location>
</feature>
<evidence type="ECO:0000256" key="2">
    <source>
        <dbReference type="SAM" id="Phobius"/>
    </source>
</evidence>
<name>A0AA46JY67_BIFLL</name>
<feature type="transmembrane region" description="Helical" evidence="2">
    <location>
        <begin position="354"/>
        <end position="374"/>
    </location>
</feature>
<keyword evidence="2" id="KW-1133">Transmembrane helix</keyword>
<feature type="transmembrane region" description="Helical" evidence="2">
    <location>
        <begin position="184"/>
        <end position="203"/>
    </location>
</feature>
<feature type="transmembrane region" description="Helical" evidence="2">
    <location>
        <begin position="215"/>
        <end position="234"/>
    </location>
</feature>
<evidence type="ECO:0000313" key="5">
    <source>
        <dbReference type="Proteomes" id="UP000315512"/>
    </source>
</evidence>
<evidence type="ECO:0000313" key="3">
    <source>
        <dbReference type="EMBL" id="TPH35308.1"/>
    </source>
</evidence>
<feature type="transmembrane region" description="Helical" evidence="2">
    <location>
        <begin position="12"/>
        <end position="34"/>
    </location>
</feature>
<keyword evidence="2" id="KW-0812">Transmembrane</keyword>
<feature type="transmembrane region" description="Helical" evidence="2">
    <location>
        <begin position="386"/>
        <end position="407"/>
    </location>
</feature>
<reference evidence="3" key="1">
    <citation type="journal article" date="2019" name="Appl. Environ. Microbiol.">
        <title>An in vitro enrichment strategy for formulating synergistic synbiotics.</title>
        <authorList>
            <person name="Kok C.R."/>
            <person name="Quintero D.F.G."/>
            <person name="Niyirora C."/>
            <person name="Rose D."/>
            <person name="Li A."/>
            <person name="Hutkins R."/>
        </authorList>
    </citation>
    <scope>NUCLEOTIDE SEQUENCE</scope>
    <source>
        <strain evidence="3">CR15</strain>
    </source>
</reference>
<protein>
    <recommendedName>
        <fullName evidence="7">DUF2029 domain-containing protein</fullName>
    </recommendedName>
</protein>
<organism evidence="3 5">
    <name type="scientific">Bifidobacterium longum subsp. longum</name>
    <dbReference type="NCBI Taxonomy" id="1679"/>
    <lineage>
        <taxon>Bacteria</taxon>
        <taxon>Bacillati</taxon>
        <taxon>Actinomycetota</taxon>
        <taxon>Actinomycetes</taxon>
        <taxon>Bifidobacteriales</taxon>
        <taxon>Bifidobacteriaceae</taxon>
        <taxon>Bifidobacterium</taxon>
    </lineage>
</organism>
<evidence type="ECO:0008006" key="7">
    <source>
        <dbReference type="Google" id="ProtNLM"/>
    </source>
</evidence>